<keyword evidence="2" id="KW-0680">Restriction system</keyword>
<dbReference type="GO" id="GO:0009307">
    <property type="term" value="P:DNA restriction-modification system"/>
    <property type="evidence" value="ECO:0007669"/>
    <property type="project" value="UniProtKB-KW"/>
</dbReference>
<dbReference type="CDD" id="cd17267">
    <property type="entry name" value="RMtype1_S_EcoAO83I-TRD1-CR1_like"/>
    <property type="match status" value="1"/>
</dbReference>
<evidence type="ECO:0000256" key="2">
    <source>
        <dbReference type="ARBA" id="ARBA00022747"/>
    </source>
</evidence>
<keyword evidence="5" id="KW-0378">Hydrolase</keyword>
<protein>
    <submittedName>
        <fullName evidence="5">Type I restriction enzyme S subunit</fullName>
        <ecNumber evidence="5">3.1.21.3</ecNumber>
    </submittedName>
</protein>
<dbReference type="SUPFAM" id="SSF116734">
    <property type="entry name" value="DNA methylase specificity domain"/>
    <property type="match status" value="2"/>
</dbReference>
<dbReference type="CDD" id="cd17262">
    <property type="entry name" value="RMtype1_S_Aco12261I-TRD2-CR2"/>
    <property type="match status" value="1"/>
</dbReference>
<evidence type="ECO:0000313" key="6">
    <source>
        <dbReference type="Proteomes" id="UP000577707"/>
    </source>
</evidence>
<dbReference type="AlphaFoldDB" id="A0A7W5A207"/>
<evidence type="ECO:0000259" key="4">
    <source>
        <dbReference type="Pfam" id="PF01420"/>
    </source>
</evidence>
<dbReference type="InterPro" id="IPR052021">
    <property type="entry name" value="Type-I_RS_S_subunit"/>
</dbReference>
<proteinExistence type="inferred from homology"/>
<dbReference type="EC" id="3.1.21.3" evidence="5"/>
<organism evidence="5 6">
    <name type="scientific">Nocardioides albus</name>
    <dbReference type="NCBI Taxonomy" id="1841"/>
    <lineage>
        <taxon>Bacteria</taxon>
        <taxon>Bacillati</taxon>
        <taxon>Actinomycetota</taxon>
        <taxon>Actinomycetes</taxon>
        <taxon>Propionibacteriales</taxon>
        <taxon>Nocardioidaceae</taxon>
        <taxon>Nocardioides</taxon>
    </lineage>
</organism>
<dbReference type="EMBL" id="JACHXG010000002">
    <property type="protein sequence ID" value="MBB3088243.1"/>
    <property type="molecule type" value="Genomic_DNA"/>
</dbReference>
<feature type="domain" description="Type I restriction modification DNA specificity" evidence="4">
    <location>
        <begin position="171"/>
        <end position="305"/>
    </location>
</feature>
<dbReference type="Gene3D" id="3.90.220.20">
    <property type="entry name" value="DNA methylase specificity domains"/>
    <property type="match status" value="2"/>
</dbReference>
<accession>A0A7W5A207</accession>
<dbReference type="InterPro" id="IPR000055">
    <property type="entry name" value="Restrct_endonuc_typeI_TRD"/>
</dbReference>
<evidence type="ECO:0000313" key="5">
    <source>
        <dbReference type="EMBL" id="MBB3088243.1"/>
    </source>
</evidence>
<comment type="caution">
    <text evidence="5">The sequence shown here is derived from an EMBL/GenBank/DDBJ whole genome shotgun (WGS) entry which is preliminary data.</text>
</comment>
<reference evidence="5 6" key="1">
    <citation type="submission" date="2020-08" db="EMBL/GenBank/DDBJ databases">
        <title>Genomic Encyclopedia of Type Strains, Phase III (KMG-III): the genomes of soil and plant-associated and newly described type strains.</title>
        <authorList>
            <person name="Whitman W."/>
        </authorList>
    </citation>
    <scope>NUCLEOTIDE SEQUENCE [LARGE SCALE GENOMIC DNA]</scope>
    <source>
        <strain evidence="5 6">CECT 3302</strain>
    </source>
</reference>
<dbReference type="InterPro" id="IPR044946">
    <property type="entry name" value="Restrct_endonuc_typeI_TRD_sf"/>
</dbReference>
<dbReference type="Pfam" id="PF01420">
    <property type="entry name" value="Methylase_S"/>
    <property type="match status" value="2"/>
</dbReference>
<sequence>MGEWMPKSLADVIELRRGFDLPHREREDGPFPVLSAGVTAGWHSEGPVKGPGFVVGRATNLGVPTWSEGDFWPLNTTLYAADFKGNDPKFLYHLFEFIDLSGFDSGSVQPMLNRNYIAGVEVRVPDLATQRSIAEVLGALDDKIAANDRAIASASRLADAIISSAMATASKVVLVDEIAEFHNRRRVPLSSRDRGARRGTVPYYGAASRMDYVDEPIFDECLVLVGEDGSVVRDDGTPVVQYIWGPAWVNNHAHVLTGRGVSTELLRHIVRRANVSHLVTGAVQPKISMSNLKRLEVELPLQHEDVDSQIQELAAIERALTDESARLAATRDELLPLLMSGKLRVTDVGAGVPA</sequence>
<keyword evidence="3" id="KW-0238">DNA-binding</keyword>
<dbReference type="GO" id="GO:0009035">
    <property type="term" value="F:type I site-specific deoxyribonuclease activity"/>
    <property type="evidence" value="ECO:0007669"/>
    <property type="project" value="UniProtKB-EC"/>
</dbReference>
<dbReference type="Proteomes" id="UP000577707">
    <property type="component" value="Unassembled WGS sequence"/>
</dbReference>
<evidence type="ECO:0000256" key="1">
    <source>
        <dbReference type="ARBA" id="ARBA00010923"/>
    </source>
</evidence>
<comment type="similarity">
    <text evidence="1">Belongs to the type-I restriction system S methylase family.</text>
</comment>
<feature type="domain" description="Type I restriction modification DNA specificity" evidence="4">
    <location>
        <begin position="2"/>
        <end position="147"/>
    </location>
</feature>
<dbReference type="RefSeq" id="WP_183543134.1">
    <property type="nucleotide sequence ID" value="NZ_BMQT01000013.1"/>
</dbReference>
<evidence type="ECO:0000256" key="3">
    <source>
        <dbReference type="ARBA" id="ARBA00023125"/>
    </source>
</evidence>
<dbReference type="PANTHER" id="PTHR30408:SF13">
    <property type="entry name" value="TYPE I RESTRICTION ENZYME HINDI SPECIFICITY SUBUNIT"/>
    <property type="match status" value="1"/>
</dbReference>
<dbReference type="PANTHER" id="PTHR30408">
    <property type="entry name" value="TYPE-1 RESTRICTION ENZYME ECOKI SPECIFICITY PROTEIN"/>
    <property type="match status" value="1"/>
</dbReference>
<dbReference type="GO" id="GO:0003677">
    <property type="term" value="F:DNA binding"/>
    <property type="evidence" value="ECO:0007669"/>
    <property type="project" value="UniProtKB-KW"/>
</dbReference>
<gene>
    <name evidence="5" type="ORF">FHS12_001176</name>
</gene>
<name>A0A7W5A207_9ACTN</name>
<keyword evidence="6" id="KW-1185">Reference proteome</keyword>